<evidence type="ECO:0000256" key="2">
    <source>
        <dbReference type="ARBA" id="ARBA00022840"/>
    </source>
</evidence>
<feature type="domain" description="ABC transporter" evidence="3">
    <location>
        <begin position="2"/>
        <end position="219"/>
    </location>
</feature>
<reference evidence="4 5" key="1">
    <citation type="submission" date="2024-04" db="EMBL/GenBank/DDBJ databases">
        <title>Genome sequencing and metabolic network reconstruction of aminoacids and betaine degradation by Anoxynatronum sibiricum.</title>
        <authorList>
            <person name="Detkova E.N."/>
            <person name="Boltjanskaja Y.V."/>
            <person name="Mardanov A.V."/>
            <person name="Kevbrin V."/>
        </authorList>
    </citation>
    <scope>NUCLEOTIDE SEQUENCE [LARGE SCALE GENOMIC DNA]</scope>
    <source>
        <strain evidence="4 5">Z-7981</strain>
    </source>
</reference>
<dbReference type="SMART" id="SM00382">
    <property type="entry name" value="AAA"/>
    <property type="match status" value="1"/>
</dbReference>
<protein>
    <submittedName>
        <fullName evidence="4">ATP-binding cassette domain-containing protein</fullName>
    </submittedName>
</protein>
<gene>
    <name evidence="4" type="ORF">AAIG11_00410</name>
</gene>
<keyword evidence="2 4" id="KW-0067">ATP-binding</keyword>
<sequence>MITANDMTLTYSDGTDALKGISLKIQTGELVYITGPSGSGKTSLIKLLMGAEKPTAGELQVLNISLPPAREKDLLQLRQQIGPVFQELKLIDGRSVLDNVVLGMRFLEIPSQQWRSRASEALEKVRISHKMMSKAEHLSWGERQRVAIARAIARRPSLILADEPTGNLDHDNAVNILQLLDSLRNQHTSVIITTHATHLIDRQRTSQLIHISEGRIAPQ</sequence>
<dbReference type="InterPro" id="IPR015854">
    <property type="entry name" value="ABC_transpr_LolD-like"/>
</dbReference>
<evidence type="ECO:0000313" key="5">
    <source>
        <dbReference type="Proteomes" id="UP001407405"/>
    </source>
</evidence>
<dbReference type="GO" id="GO:0005524">
    <property type="term" value="F:ATP binding"/>
    <property type="evidence" value="ECO:0007669"/>
    <property type="project" value="UniProtKB-KW"/>
</dbReference>
<dbReference type="PROSITE" id="PS50893">
    <property type="entry name" value="ABC_TRANSPORTER_2"/>
    <property type="match status" value="1"/>
</dbReference>
<keyword evidence="5" id="KW-1185">Reference proteome</keyword>
<dbReference type="Pfam" id="PF00005">
    <property type="entry name" value="ABC_tran"/>
    <property type="match status" value="1"/>
</dbReference>
<proteinExistence type="predicted"/>
<accession>A0ABU9VPY7</accession>
<name>A0ABU9VPY7_9CLOT</name>
<dbReference type="RefSeq" id="WP_343184307.1">
    <property type="nucleotide sequence ID" value="NZ_JBCITM010000001.1"/>
</dbReference>
<dbReference type="Gene3D" id="3.40.50.300">
    <property type="entry name" value="P-loop containing nucleotide triphosphate hydrolases"/>
    <property type="match status" value="1"/>
</dbReference>
<dbReference type="EMBL" id="JBCITM010000001">
    <property type="protein sequence ID" value="MEN1758920.1"/>
    <property type="molecule type" value="Genomic_DNA"/>
</dbReference>
<comment type="caution">
    <text evidence="4">The sequence shown here is derived from an EMBL/GenBank/DDBJ whole genome shotgun (WGS) entry which is preliminary data.</text>
</comment>
<dbReference type="InterPro" id="IPR003593">
    <property type="entry name" value="AAA+_ATPase"/>
</dbReference>
<dbReference type="InterPro" id="IPR027417">
    <property type="entry name" value="P-loop_NTPase"/>
</dbReference>
<dbReference type="InterPro" id="IPR003439">
    <property type="entry name" value="ABC_transporter-like_ATP-bd"/>
</dbReference>
<evidence type="ECO:0000259" key="3">
    <source>
        <dbReference type="PROSITE" id="PS50893"/>
    </source>
</evidence>
<dbReference type="Proteomes" id="UP001407405">
    <property type="component" value="Unassembled WGS sequence"/>
</dbReference>
<dbReference type="PANTHER" id="PTHR24220:SF470">
    <property type="entry name" value="CELL DIVISION ATP-BINDING PROTEIN FTSE"/>
    <property type="match status" value="1"/>
</dbReference>
<evidence type="ECO:0000313" key="4">
    <source>
        <dbReference type="EMBL" id="MEN1758920.1"/>
    </source>
</evidence>
<keyword evidence="1" id="KW-0547">Nucleotide-binding</keyword>
<dbReference type="PANTHER" id="PTHR24220">
    <property type="entry name" value="IMPORT ATP-BINDING PROTEIN"/>
    <property type="match status" value="1"/>
</dbReference>
<evidence type="ECO:0000256" key="1">
    <source>
        <dbReference type="ARBA" id="ARBA00022741"/>
    </source>
</evidence>
<dbReference type="SUPFAM" id="SSF52540">
    <property type="entry name" value="P-loop containing nucleoside triphosphate hydrolases"/>
    <property type="match status" value="1"/>
</dbReference>
<organism evidence="4 5">
    <name type="scientific">Anoxynatronum sibiricum</name>
    <dbReference type="NCBI Taxonomy" id="210623"/>
    <lineage>
        <taxon>Bacteria</taxon>
        <taxon>Bacillati</taxon>
        <taxon>Bacillota</taxon>
        <taxon>Clostridia</taxon>
        <taxon>Eubacteriales</taxon>
        <taxon>Clostridiaceae</taxon>
        <taxon>Anoxynatronum</taxon>
    </lineage>
</organism>